<dbReference type="EMBL" id="VLLL01000009">
    <property type="protein sequence ID" value="TWJ08020.1"/>
    <property type="molecule type" value="Genomic_DNA"/>
</dbReference>
<protein>
    <submittedName>
        <fullName evidence="5">Thiamine-phosphate pyrophosphorylase/hydroxymethylpyrimidine kinase/phosphomethylpyrimidine kinase/thiamine-phosphate diphosphorylase</fullName>
    </submittedName>
</protein>
<proteinExistence type="predicted"/>
<keyword evidence="5" id="KW-0418">Kinase</keyword>
<dbReference type="InterPro" id="IPR036206">
    <property type="entry name" value="ThiamineP_synth_sf"/>
</dbReference>
<dbReference type="RefSeq" id="WP_147143585.1">
    <property type="nucleotide sequence ID" value="NZ_BAABIJ010000005.1"/>
</dbReference>
<reference evidence="5 6" key="1">
    <citation type="journal article" date="2013" name="Stand. Genomic Sci.">
        <title>Genomic Encyclopedia of Type Strains, Phase I: The one thousand microbial genomes (KMG-I) project.</title>
        <authorList>
            <person name="Kyrpides N.C."/>
            <person name="Woyke T."/>
            <person name="Eisen J.A."/>
            <person name="Garrity G."/>
            <person name="Lilburn T.G."/>
            <person name="Beck B.J."/>
            <person name="Whitman W.B."/>
            <person name="Hugenholtz P."/>
            <person name="Klenk H.P."/>
        </authorList>
    </citation>
    <scope>NUCLEOTIDE SEQUENCE [LARGE SCALE GENOMIC DNA]</scope>
    <source>
        <strain evidence="5 6">DSM 45044</strain>
    </source>
</reference>
<sequence length="192" mass="19799">MALPGHRLLILTDMAQSPRPLVTQLAAAAGGGPFGVVVREKHLPVAERRDLTGHITEALAGSGCEVLVADPRWPVEACHLSVHRPVPTPRPRVVGRSAHAGDPPPGDVDYLTFSPVHASTSKPGYGPATGVVGLAAACRSTLLPVYALGGIETPERAERARHAGAHGVAVMGVIMRAPDPAATVRALRAAVG</sequence>
<evidence type="ECO:0000256" key="1">
    <source>
        <dbReference type="ARBA" id="ARBA00003814"/>
    </source>
</evidence>
<name>A0A562UQY0_9ACTN</name>
<dbReference type="SUPFAM" id="SSF51391">
    <property type="entry name" value="Thiamin phosphate synthase"/>
    <property type="match status" value="1"/>
</dbReference>
<dbReference type="OrthoDB" id="3191080at2"/>
<dbReference type="InterPro" id="IPR013785">
    <property type="entry name" value="Aldolase_TIM"/>
</dbReference>
<evidence type="ECO:0000256" key="3">
    <source>
        <dbReference type="ARBA" id="ARBA00022977"/>
    </source>
</evidence>
<dbReference type="InterPro" id="IPR022998">
    <property type="entry name" value="ThiamineP_synth_TenI"/>
</dbReference>
<organism evidence="5 6">
    <name type="scientific">Stackebrandtia albiflava</name>
    <dbReference type="NCBI Taxonomy" id="406432"/>
    <lineage>
        <taxon>Bacteria</taxon>
        <taxon>Bacillati</taxon>
        <taxon>Actinomycetota</taxon>
        <taxon>Actinomycetes</taxon>
        <taxon>Glycomycetales</taxon>
        <taxon>Glycomycetaceae</taxon>
        <taxon>Stackebrandtia</taxon>
    </lineage>
</organism>
<evidence type="ECO:0000313" key="5">
    <source>
        <dbReference type="EMBL" id="TWJ08020.1"/>
    </source>
</evidence>
<dbReference type="GO" id="GO:0004789">
    <property type="term" value="F:thiamine-phosphate diphosphorylase activity"/>
    <property type="evidence" value="ECO:0007669"/>
    <property type="project" value="TreeGrafter"/>
</dbReference>
<keyword evidence="3" id="KW-0784">Thiamine biosynthesis</keyword>
<accession>A0A562UQY0</accession>
<feature type="domain" description="Thiamine phosphate synthase/TenI" evidence="4">
    <location>
        <begin position="107"/>
        <end position="172"/>
    </location>
</feature>
<gene>
    <name evidence="5" type="ORF">LX16_4803</name>
</gene>
<comment type="pathway">
    <text evidence="2">Cofactor biosynthesis; thiamine diphosphate biosynthesis.</text>
</comment>
<dbReference type="GO" id="GO:0016301">
    <property type="term" value="F:kinase activity"/>
    <property type="evidence" value="ECO:0007669"/>
    <property type="project" value="UniProtKB-KW"/>
</dbReference>
<dbReference type="Proteomes" id="UP000321617">
    <property type="component" value="Unassembled WGS sequence"/>
</dbReference>
<dbReference type="AlphaFoldDB" id="A0A562UQY0"/>
<keyword evidence="6" id="KW-1185">Reference proteome</keyword>
<evidence type="ECO:0000259" key="4">
    <source>
        <dbReference type="Pfam" id="PF02581"/>
    </source>
</evidence>
<comment type="caution">
    <text evidence="5">The sequence shown here is derived from an EMBL/GenBank/DDBJ whole genome shotgun (WGS) entry which is preliminary data.</text>
</comment>
<dbReference type="PANTHER" id="PTHR20857">
    <property type="entry name" value="THIAMINE-PHOSPHATE PYROPHOSPHORYLASE"/>
    <property type="match status" value="1"/>
</dbReference>
<dbReference type="PANTHER" id="PTHR20857:SF15">
    <property type="entry name" value="THIAMINE-PHOSPHATE SYNTHASE"/>
    <property type="match status" value="1"/>
</dbReference>
<dbReference type="GO" id="GO:0005737">
    <property type="term" value="C:cytoplasm"/>
    <property type="evidence" value="ECO:0007669"/>
    <property type="project" value="TreeGrafter"/>
</dbReference>
<dbReference type="Gene3D" id="3.20.20.70">
    <property type="entry name" value="Aldolase class I"/>
    <property type="match status" value="1"/>
</dbReference>
<dbReference type="GO" id="GO:0009228">
    <property type="term" value="P:thiamine biosynthetic process"/>
    <property type="evidence" value="ECO:0007669"/>
    <property type="project" value="UniProtKB-KW"/>
</dbReference>
<dbReference type="CDD" id="cd00564">
    <property type="entry name" value="TMP_TenI"/>
    <property type="match status" value="1"/>
</dbReference>
<keyword evidence="5" id="KW-0808">Transferase</keyword>
<comment type="function">
    <text evidence="1">Condenses 4-methyl-5-(beta-hydroxyethyl)thiazole monophosphate (THZ-P) and 2-methyl-4-amino-5-hydroxymethyl pyrimidine pyrophosphate (HMP-PP) to form thiamine monophosphate (TMP).</text>
</comment>
<evidence type="ECO:0000256" key="2">
    <source>
        <dbReference type="ARBA" id="ARBA00004948"/>
    </source>
</evidence>
<dbReference type="Pfam" id="PF02581">
    <property type="entry name" value="TMP-TENI"/>
    <property type="match status" value="1"/>
</dbReference>
<evidence type="ECO:0000313" key="6">
    <source>
        <dbReference type="Proteomes" id="UP000321617"/>
    </source>
</evidence>